<dbReference type="InterPro" id="IPR029041">
    <property type="entry name" value="FAD-linked_oxidoreductase-like"/>
</dbReference>
<organism evidence="8 9">
    <name type="scientific">Ceratina calcarata</name>
    <dbReference type="NCBI Taxonomy" id="156304"/>
    <lineage>
        <taxon>Eukaryota</taxon>
        <taxon>Metazoa</taxon>
        <taxon>Ecdysozoa</taxon>
        <taxon>Arthropoda</taxon>
        <taxon>Hexapoda</taxon>
        <taxon>Insecta</taxon>
        <taxon>Pterygota</taxon>
        <taxon>Neoptera</taxon>
        <taxon>Endopterygota</taxon>
        <taxon>Hymenoptera</taxon>
        <taxon>Apocrita</taxon>
        <taxon>Aculeata</taxon>
        <taxon>Apoidea</taxon>
        <taxon>Anthophila</taxon>
        <taxon>Apidae</taxon>
        <taxon>Ceratina</taxon>
        <taxon>Zadontomerus</taxon>
    </lineage>
</organism>
<dbReference type="Proteomes" id="UP000694925">
    <property type="component" value="Unplaced"/>
</dbReference>
<evidence type="ECO:0000313" key="8">
    <source>
        <dbReference type="Proteomes" id="UP000694925"/>
    </source>
</evidence>
<dbReference type="AlphaFoldDB" id="A0AAJ7ISB6"/>
<dbReference type="GO" id="GO:0009086">
    <property type="term" value="P:methionine biosynthetic process"/>
    <property type="evidence" value="ECO:0007669"/>
    <property type="project" value="TreeGrafter"/>
</dbReference>
<dbReference type="GO" id="GO:0004489">
    <property type="term" value="F:methylenetetrahydrofolate reductase [NAD(P)H] activity"/>
    <property type="evidence" value="ECO:0007669"/>
    <property type="project" value="InterPro"/>
</dbReference>
<proteinExistence type="inferred from homology"/>
<keyword evidence="8" id="KW-1185">Reference proteome</keyword>
<keyword evidence="4" id="KW-0285">Flavoprotein</keyword>
<reference evidence="9" key="1">
    <citation type="submission" date="2025-08" db="UniProtKB">
        <authorList>
            <consortium name="RefSeq"/>
        </authorList>
    </citation>
    <scope>IDENTIFICATION</scope>
    <source>
        <tissue evidence="9">Whole body</tissue>
    </source>
</reference>
<evidence type="ECO:0000256" key="7">
    <source>
        <dbReference type="RuleBase" id="RU004254"/>
    </source>
</evidence>
<dbReference type="GO" id="GO:0035999">
    <property type="term" value="P:tetrahydrofolate interconversion"/>
    <property type="evidence" value="ECO:0007669"/>
    <property type="project" value="TreeGrafter"/>
</dbReference>
<comment type="cofactor">
    <cofactor evidence="1">
        <name>FAD</name>
        <dbReference type="ChEBI" id="CHEBI:57692"/>
    </cofactor>
</comment>
<dbReference type="PANTHER" id="PTHR45754">
    <property type="entry name" value="METHYLENETETRAHYDROFOLATE REDUCTASE"/>
    <property type="match status" value="1"/>
</dbReference>
<evidence type="ECO:0000256" key="4">
    <source>
        <dbReference type="ARBA" id="ARBA00022630"/>
    </source>
</evidence>
<dbReference type="InterPro" id="IPR003171">
    <property type="entry name" value="Mehydrof_redctse-like"/>
</dbReference>
<dbReference type="RefSeq" id="XP_017875328.1">
    <property type="nucleotide sequence ID" value="XM_018019839.2"/>
</dbReference>
<dbReference type="PANTHER" id="PTHR45754:SF3">
    <property type="entry name" value="METHYLENETETRAHYDROFOLATE REDUCTASE (NADPH)"/>
    <property type="match status" value="1"/>
</dbReference>
<dbReference type="CDD" id="cd00537">
    <property type="entry name" value="MTHFR"/>
    <property type="match status" value="1"/>
</dbReference>
<keyword evidence="6" id="KW-0560">Oxidoreductase</keyword>
<protein>
    <submittedName>
        <fullName evidence="9">Uncharacterized protein LOC108622149 isoform X1</fullName>
    </submittedName>
</protein>
<dbReference type="SUPFAM" id="SSF51730">
    <property type="entry name" value="FAD-linked oxidoreductase"/>
    <property type="match status" value="1"/>
</dbReference>
<comment type="pathway">
    <text evidence="2 7">One-carbon metabolism; tetrahydrofolate interconversion.</text>
</comment>
<dbReference type="GO" id="GO:0005829">
    <property type="term" value="C:cytosol"/>
    <property type="evidence" value="ECO:0007669"/>
    <property type="project" value="TreeGrafter"/>
</dbReference>
<dbReference type="Gene3D" id="3.20.20.220">
    <property type="match status" value="1"/>
</dbReference>
<evidence type="ECO:0000256" key="2">
    <source>
        <dbReference type="ARBA" id="ARBA00004777"/>
    </source>
</evidence>
<name>A0AAJ7ISB6_9HYME</name>
<evidence type="ECO:0000256" key="6">
    <source>
        <dbReference type="ARBA" id="ARBA00023002"/>
    </source>
</evidence>
<dbReference type="Pfam" id="PF02219">
    <property type="entry name" value="MTHFR"/>
    <property type="match status" value="1"/>
</dbReference>
<accession>A0AAJ7ISB6</accession>
<sequence length="377" mass="43620">MSSENHATTSNRYTLRNLITELLHSLGNKKIIEECILYNCKVQEIMNRLKNEGYKEFFDSEECDNTAKCPQFMDTKCIEIVDLRKRLNKIIAMDTMFCSFELVRSKNTELYQSLFKQLNIHHPLFYAITLHTNDETESYIQYLDMFNEIPKNTLLHLRSNDLTRIDVLAILKKALDHGVRNIFVLRGDSPNTNEEFPHAVDLVRFIRSQFGETFCICVAGYPEMHPESSSKEMDLFYLKEKVDAGADFIITQFFFEAHVFINFVNDCRKIGISVLIIPGIFPIFSYSCLEKLTQHCNVKVPQIILNALHSIEDNEDQVRDYGLELSIGIIKTIVASRTTRGFHFFTLNKPSLSSEVCNKLGIFNTLLFNDERISTDE</sequence>
<evidence type="ECO:0000256" key="3">
    <source>
        <dbReference type="ARBA" id="ARBA00006743"/>
    </source>
</evidence>
<dbReference type="KEGG" id="ccal:108622149"/>
<comment type="similarity">
    <text evidence="3">Belongs to the methylenetetrahydrofolate reductase family.</text>
</comment>
<dbReference type="GO" id="GO:0071949">
    <property type="term" value="F:FAD binding"/>
    <property type="evidence" value="ECO:0007669"/>
    <property type="project" value="TreeGrafter"/>
</dbReference>
<evidence type="ECO:0000313" key="9">
    <source>
        <dbReference type="RefSeq" id="XP_017875328.1"/>
    </source>
</evidence>
<gene>
    <name evidence="9" type="primary">LOC108622149</name>
</gene>
<keyword evidence="5" id="KW-0274">FAD</keyword>
<evidence type="ECO:0000256" key="5">
    <source>
        <dbReference type="ARBA" id="ARBA00022827"/>
    </source>
</evidence>
<evidence type="ECO:0000256" key="1">
    <source>
        <dbReference type="ARBA" id="ARBA00001974"/>
    </source>
</evidence>
<dbReference type="GeneID" id="108622149"/>